<reference evidence="1" key="1">
    <citation type="journal article" date="2018" name="DNA Res.">
        <title>Multiple hybrid de novo genome assembly of finger millet, an orphan allotetraploid crop.</title>
        <authorList>
            <person name="Hatakeyama M."/>
            <person name="Aluri S."/>
            <person name="Balachadran M.T."/>
            <person name="Sivarajan S.R."/>
            <person name="Patrignani A."/>
            <person name="Gruter S."/>
            <person name="Poveda L."/>
            <person name="Shimizu-Inatsugi R."/>
            <person name="Baeten J."/>
            <person name="Francoijs K.J."/>
            <person name="Nataraja K.N."/>
            <person name="Reddy Y.A.N."/>
            <person name="Phadnis S."/>
            <person name="Ravikumar R.L."/>
            <person name="Schlapbach R."/>
            <person name="Sreeman S.M."/>
            <person name="Shimizu K.K."/>
        </authorList>
    </citation>
    <scope>NUCLEOTIDE SEQUENCE</scope>
</reference>
<sequence>MAATPSQMRRLSDPPAPLLAVLSNDLLADILIRLPTLADLGRASTVCVAFRRVISDHSFLGRLRALHPLPLLGIMSISFIPAEPPHPCATLARAITPAAAVDFWCSFVPSRDRWDYIDFRDGRVFLAAVPEGRGVRPCDFNPRTLIREFAACDPLHHRYIMLPTIPEYLTALVNQPEIVRFSPFLAPSDEDVGGTSFRVICLVQCQTNLVLFIFSSIGGSWHAAEFDVWRALAAESSNPAPGFLPDLNRPDYAHGCFCWVMDWSHQLLVLDMGTMEFSAVDIPQINPLHRRGIAEAGGGKFGTYTLHFNMEYEYALLYTTLQNDGKGTTSLESEAFIPLPSDYRYIITGVAGGYLLLQGIPENLHSFSTSERPNIDFFSLNLKTFQIEWFCQTQNMIISAPLYVGFPPSLSAPTI</sequence>
<dbReference type="SUPFAM" id="SSF81383">
    <property type="entry name" value="F-box domain"/>
    <property type="match status" value="1"/>
</dbReference>
<keyword evidence="2" id="KW-1185">Reference proteome</keyword>
<dbReference type="PANTHER" id="PTHR31264">
    <property type="entry name" value="OS07G0554500 PROTEIN-RELATED"/>
    <property type="match status" value="1"/>
</dbReference>
<dbReference type="InterPro" id="IPR036047">
    <property type="entry name" value="F-box-like_dom_sf"/>
</dbReference>
<evidence type="ECO:0000313" key="2">
    <source>
        <dbReference type="Proteomes" id="UP001054889"/>
    </source>
</evidence>
<comment type="caution">
    <text evidence="1">The sequence shown here is derived from an EMBL/GenBank/DDBJ whole genome shotgun (WGS) entry which is preliminary data.</text>
</comment>
<protein>
    <recommendedName>
        <fullName evidence="3">F-box domain-containing protein</fullName>
    </recommendedName>
</protein>
<accession>A0AAV5DME9</accession>
<dbReference type="AlphaFoldDB" id="A0AAV5DME9"/>
<organism evidence="1 2">
    <name type="scientific">Eleusine coracana subsp. coracana</name>
    <dbReference type="NCBI Taxonomy" id="191504"/>
    <lineage>
        <taxon>Eukaryota</taxon>
        <taxon>Viridiplantae</taxon>
        <taxon>Streptophyta</taxon>
        <taxon>Embryophyta</taxon>
        <taxon>Tracheophyta</taxon>
        <taxon>Spermatophyta</taxon>
        <taxon>Magnoliopsida</taxon>
        <taxon>Liliopsida</taxon>
        <taxon>Poales</taxon>
        <taxon>Poaceae</taxon>
        <taxon>PACMAD clade</taxon>
        <taxon>Chloridoideae</taxon>
        <taxon>Cynodonteae</taxon>
        <taxon>Eleusininae</taxon>
        <taxon>Eleusine</taxon>
    </lineage>
</organism>
<evidence type="ECO:0008006" key="3">
    <source>
        <dbReference type="Google" id="ProtNLM"/>
    </source>
</evidence>
<gene>
    <name evidence="1" type="primary">ga29583</name>
    <name evidence="1" type="ORF">PR202_ga29583</name>
</gene>
<reference evidence="1" key="2">
    <citation type="submission" date="2021-12" db="EMBL/GenBank/DDBJ databases">
        <title>Resequencing data analysis of finger millet.</title>
        <authorList>
            <person name="Hatakeyama M."/>
            <person name="Aluri S."/>
            <person name="Balachadran M.T."/>
            <person name="Sivarajan S.R."/>
            <person name="Poveda L."/>
            <person name="Shimizu-Inatsugi R."/>
            <person name="Schlapbach R."/>
            <person name="Sreeman S.M."/>
            <person name="Shimizu K.K."/>
        </authorList>
    </citation>
    <scope>NUCLEOTIDE SEQUENCE</scope>
</reference>
<dbReference type="EMBL" id="BQKI01000018">
    <property type="protein sequence ID" value="GJN11396.1"/>
    <property type="molecule type" value="Genomic_DNA"/>
</dbReference>
<dbReference type="PANTHER" id="PTHR31264:SF10">
    <property type="entry name" value="GENOME ASSEMBLY, CHROMOSOME: II"/>
    <property type="match status" value="1"/>
</dbReference>
<name>A0AAV5DME9_ELECO</name>
<proteinExistence type="predicted"/>
<dbReference type="Gene3D" id="1.20.1280.50">
    <property type="match status" value="1"/>
</dbReference>
<evidence type="ECO:0000313" key="1">
    <source>
        <dbReference type="EMBL" id="GJN11396.1"/>
    </source>
</evidence>
<dbReference type="Proteomes" id="UP001054889">
    <property type="component" value="Unassembled WGS sequence"/>
</dbReference>